<evidence type="ECO:0000313" key="2">
    <source>
        <dbReference type="Proteomes" id="UP000187203"/>
    </source>
</evidence>
<proteinExistence type="predicted"/>
<name>A0A1R3G5U8_9ROSI</name>
<organism evidence="1 2">
    <name type="scientific">Corchorus olitorius</name>
    <dbReference type="NCBI Taxonomy" id="93759"/>
    <lineage>
        <taxon>Eukaryota</taxon>
        <taxon>Viridiplantae</taxon>
        <taxon>Streptophyta</taxon>
        <taxon>Embryophyta</taxon>
        <taxon>Tracheophyta</taxon>
        <taxon>Spermatophyta</taxon>
        <taxon>Magnoliopsida</taxon>
        <taxon>eudicotyledons</taxon>
        <taxon>Gunneridae</taxon>
        <taxon>Pentapetalae</taxon>
        <taxon>rosids</taxon>
        <taxon>malvids</taxon>
        <taxon>Malvales</taxon>
        <taxon>Malvaceae</taxon>
        <taxon>Grewioideae</taxon>
        <taxon>Apeibeae</taxon>
        <taxon>Corchorus</taxon>
    </lineage>
</organism>
<accession>A0A1R3G5U8</accession>
<protein>
    <submittedName>
        <fullName evidence="1">Uncharacterized protein</fullName>
    </submittedName>
</protein>
<evidence type="ECO:0000313" key="1">
    <source>
        <dbReference type="EMBL" id="OMO53400.1"/>
    </source>
</evidence>
<comment type="caution">
    <text evidence="1">The sequence shown here is derived from an EMBL/GenBank/DDBJ whole genome shotgun (WGS) entry which is preliminary data.</text>
</comment>
<sequence length="51" mass="5442">MNPNQVSPPPSCHRTGAPMKLKICRKLHLAAPVLALTLNSPKSSSSFSNLT</sequence>
<reference evidence="2" key="1">
    <citation type="submission" date="2013-09" db="EMBL/GenBank/DDBJ databases">
        <title>Corchorus olitorius genome sequencing.</title>
        <authorList>
            <person name="Alam M."/>
            <person name="Haque M.S."/>
            <person name="Islam M.S."/>
            <person name="Emdad E.M."/>
            <person name="Islam M.M."/>
            <person name="Ahmed B."/>
            <person name="Halim A."/>
            <person name="Hossen Q.M.M."/>
            <person name="Hossain M.Z."/>
            <person name="Ahmed R."/>
            <person name="Khan M.M."/>
            <person name="Islam R."/>
            <person name="Rashid M.M."/>
            <person name="Khan S.A."/>
            <person name="Rahman M.S."/>
            <person name="Alam M."/>
            <person name="Yahiya A.S."/>
            <person name="Khan M.S."/>
            <person name="Azam M.S."/>
            <person name="Haque T."/>
            <person name="Lashkar M.Z.H."/>
            <person name="Akhand A.I."/>
            <person name="Morshed G."/>
            <person name="Roy S."/>
            <person name="Uddin K.S."/>
            <person name="Rabeya T."/>
            <person name="Hossain A.S."/>
            <person name="Chowdhury A."/>
            <person name="Snigdha A.R."/>
            <person name="Mortoza M.S."/>
            <person name="Matin S.A."/>
            <person name="Hoque S.M.E."/>
            <person name="Islam M.K."/>
            <person name="Roy D.K."/>
            <person name="Haider R."/>
            <person name="Moosa M.M."/>
            <person name="Elias S.M."/>
            <person name="Hasan A.M."/>
            <person name="Jahan S."/>
            <person name="Shafiuddin M."/>
            <person name="Mahmood N."/>
            <person name="Shommy N.S."/>
        </authorList>
    </citation>
    <scope>NUCLEOTIDE SEQUENCE [LARGE SCALE GENOMIC DNA]</scope>
    <source>
        <strain evidence="2">cv. O-4</strain>
    </source>
</reference>
<dbReference type="AlphaFoldDB" id="A0A1R3G5U8"/>
<gene>
    <name evidence="1" type="ORF">COLO4_36751</name>
</gene>
<dbReference type="Proteomes" id="UP000187203">
    <property type="component" value="Unassembled WGS sequence"/>
</dbReference>
<keyword evidence="2" id="KW-1185">Reference proteome</keyword>
<dbReference type="EMBL" id="AWUE01023537">
    <property type="protein sequence ID" value="OMO53400.1"/>
    <property type="molecule type" value="Genomic_DNA"/>
</dbReference>